<dbReference type="RefSeq" id="WP_002960740.1">
    <property type="nucleotide sequence ID" value="NZ_CP029490.1"/>
</dbReference>
<feature type="transmembrane region" description="Helical" evidence="1">
    <location>
        <begin position="111"/>
        <end position="129"/>
    </location>
</feature>
<name>A0ABN5LIX0_9STRE</name>
<evidence type="ECO:0000256" key="1">
    <source>
        <dbReference type="SAM" id="Phobius"/>
    </source>
</evidence>
<feature type="transmembrane region" description="Helical" evidence="1">
    <location>
        <begin position="40"/>
        <end position="60"/>
    </location>
</feature>
<feature type="transmembrane region" description="Helical" evidence="1">
    <location>
        <begin position="80"/>
        <end position="99"/>
    </location>
</feature>
<evidence type="ECO:0000313" key="2">
    <source>
        <dbReference type="EMBL" id="AWN20681.1"/>
    </source>
</evidence>
<proteinExistence type="predicted"/>
<reference evidence="2 3" key="1">
    <citation type="submission" date="2018-05" db="EMBL/GenBank/DDBJ databases">
        <title>Complete genome sequences of Streptococcus sobrinus.</title>
        <authorList>
            <person name="Sales M."/>
            <person name="Jensen P.A."/>
        </authorList>
    </citation>
    <scope>NUCLEOTIDE SEQUENCE [LARGE SCALE GENOMIC DNA]</scope>
    <source>
        <strain evidence="2 3">SL1</strain>
    </source>
</reference>
<keyword evidence="1" id="KW-0472">Membrane</keyword>
<dbReference type="GeneID" id="93923807"/>
<keyword evidence="1" id="KW-0812">Transmembrane</keyword>
<keyword evidence="1" id="KW-1133">Transmembrane helix</keyword>
<organism evidence="2 3">
    <name type="scientific">Streptococcus sobrinus</name>
    <dbReference type="NCBI Taxonomy" id="1310"/>
    <lineage>
        <taxon>Bacteria</taxon>
        <taxon>Bacillati</taxon>
        <taxon>Bacillota</taxon>
        <taxon>Bacilli</taxon>
        <taxon>Lactobacillales</taxon>
        <taxon>Streptococcaceae</taxon>
        <taxon>Streptococcus</taxon>
    </lineage>
</organism>
<keyword evidence="3" id="KW-1185">Reference proteome</keyword>
<dbReference type="Proteomes" id="UP000245369">
    <property type="component" value="Chromosome"/>
</dbReference>
<evidence type="ECO:0000313" key="3">
    <source>
        <dbReference type="Proteomes" id="UP000245369"/>
    </source>
</evidence>
<dbReference type="SUPFAM" id="SSF103473">
    <property type="entry name" value="MFS general substrate transporter"/>
    <property type="match status" value="1"/>
</dbReference>
<dbReference type="EMBL" id="CP029490">
    <property type="protein sequence ID" value="AWN20681.1"/>
    <property type="molecule type" value="Genomic_DNA"/>
</dbReference>
<sequence length="146" mass="16922">MTILTKLSTKVLRWTYLMLTSLAFIAGLATYNWLSYGKSLIFWLSALVVLLIATSLSYLVKKEIEARSEPIMAFNNFQQILGILIALAFCLLVLSYKIIISRDSDVNTVHWILFVLLILIMIWNGVELYKELKRRKLEKAEFEKED</sequence>
<accession>A0ABN5LIX0</accession>
<feature type="transmembrane region" description="Helical" evidence="1">
    <location>
        <begin position="12"/>
        <end position="34"/>
    </location>
</feature>
<dbReference type="InterPro" id="IPR036259">
    <property type="entry name" value="MFS_trans_sf"/>
</dbReference>
<protein>
    <submittedName>
        <fullName evidence="2">Uncharacterized protein</fullName>
    </submittedName>
</protein>
<gene>
    <name evidence="2" type="ORF">DK182_04670</name>
</gene>